<dbReference type="PANTHER" id="PTHR48228:SF4">
    <property type="entry name" value="BLR3030 PROTEIN"/>
    <property type="match status" value="1"/>
</dbReference>
<feature type="region of interest" description="Disordered" evidence="1">
    <location>
        <begin position="419"/>
        <end position="441"/>
    </location>
</feature>
<dbReference type="PANTHER" id="PTHR48228">
    <property type="entry name" value="SUCCINYL-COA--D-CITRAMALATE COA-TRANSFERASE"/>
    <property type="match status" value="1"/>
</dbReference>
<dbReference type="GO" id="GO:0016740">
    <property type="term" value="F:transferase activity"/>
    <property type="evidence" value="ECO:0007669"/>
    <property type="project" value="UniProtKB-KW"/>
</dbReference>
<protein>
    <submittedName>
        <fullName evidence="2">CoA transferase</fullName>
    </submittedName>
</protein>
<proteinExistence type="predicted"/>
<organism evidence="2 3">
    <name type="scientific">Microbacterium alkaliflavum</name>
    <dbReference type="NCBI Taxonomy" id="3248839"/>
    <lineage>
        <taxon>Bacteria</taxon>
        <taxon>Bacillati</taxon>
        <taxon>Actinomycetota</taxon>
        <taxon>Actinomycetes</taxon>
        <taxon>Micrococcales</taxon>
        <taxon>Microbacteriaceae</taxon>
        <taxon>Microbacterium</taxon>
    </lineage>
</organism>
<keyword evidence="2" id="KW-0808">Transferase</keyword>
<evidence type="ECO:0000313" key="3">
    <source>
        <dbReference type="Proteomes" id="UP001610861"/>
    </source>
</evidence>
<dbReference type="InterPro" id="IPR003673">
    <property type="entry name" value="CoA-Trfase_fam_III"/>
</dbReference>
<gene>
    <name evidence="2" type="ORF">ACH3VR_23220</name>
</gene>
<sequence>MTVTAHEILAGVGIEARAELRMATHPVPLPSRLAVGDLAWAAVGAASLAAAHLAGSDSVPLDPDRIALAYASERYGRIDGETPTAFAPLSGFFRTSDGWVRTHGNYPHHARALRVGLALSDDATTDDVAEALRGMPAGVATQAIVSRGGICSPVFHERPDVEEELRTRPLVRIARLGHGAARRLEPLPGAPLSGVRVLDLTRVIAGPVSTRTLALFGADVLRIDSPHLPEIPWQHLDTGHGKRSAQLDLADPAGHARFDDLAADADVIVLGYRPEGLARLGLSPEDLAARHPGILVAQLSAWGAPDRRGFDSIVQAATGISWIDSRGGETPGALPAQALDHTAGYVLATSVMALLERRAREGGSWVAETSLRRVATELLGMPRTAEPHAFDAVDPADHTQSFDVAGRTVTTVGPAAAYDGGPTRFAPPRPWAADEAAWTER</sequence>
<dbReference type="InterPro" id="IPR050509">
    <property type="entry name" value="CoA-transferase_III"/>
</dbReference>
<comment type="caution">
    <text evidence="2">The sequence shown here is derived from an EMBL/GenBank/DDBJ whole genome shotgun (WGS) entry which is preliminary data.</text>
</comment>
<evidence type="ECO:0000313" key="2">
    <source>
        <dbReference type="EMBL" id="MFH8253297.1"/>
    </source>
</evidence>
<dbReference type="InterPro" id="IPR023606">
    <property type="entry name" value="CoA-Trfase_III_dom_1_sf"/>
</dbReference>
<dbReference type="RefSeq" id="WP_397558720.1">
    <property type="nucleotide sequence ID" value="NZ_JBIQWL010000023.1"/>
</dbReference>
<dbReference type="EMBL" id="JBIQWL010000023">
    <property type="protein sequence ID" value="MFH8253297.1"/>
    <property type="molecule type" value="Genomic_DNA"/>
</dbReference>
<dbReference type="Proteomes" id="UP001610861">
    <property type="component" value="Unassembled WGS sequence"/>
</dbReference>
<dbReference type="Gene3D" id="3.40.50.10540">
    <property type="entry name" value="Crotonobetainyl-coa:carnitine coa-transferase, domain 1"/>
    <property type="match status" value="1"/>
</dbReference>
<keyword evidence="3" id="KW-1185">Reference proteome</keyword>
<dbReference type="Pfam" id="PF02515">
    <property type="entry name" value="CoA_transf_3"/>
    <property type="match status" value="1"/>
</dbReference>
<dbReference type="SUPFAM" id="SSF89796">
    <property type="entry name" value="CoA-transferase family III (CaiB/BaiF)"/>
    <property type="match status" value="2"/>
</dbReference>
<name>A0ABW7QGH0_9MICO</name>
<reference evidence="2 3" key="1">
    <citation type="submission" date="2024-09" db="EMBL/GenBank/DDBJ databases">
        <authorList>
            <person name="Pan X."/>
        </authorList>
    </citation>
    <scope>NUCLEOTIDE SEQUENCE [LARGE SCALE GENOMIC DNA]</scope>
    <source>
        <strain evidence="2 3">B2969</strain>
    </source>
</reference>
<accession>A0ABW7QGH0</accession>
<evidence type="ECO:0000256" key="1">
    <source>
        <dbReference type="SAM" id="MobiDB-lite"/>
    </source>
</evidence>